<dbReference type="InterPro" id="IPR022742">
    <property type="entry name" value="Hydrolase_4"/>
</dbReference>
<dbReference type="Gene3D" id="3.40.50.1820">
    <property type="entry name" value="alpha/beta hydrolase"/>
    <property type="match status" value="1"/>
</dbReference>
<dbReference type="Proteomes" id="UP000324285">
    <property type="component" value="Chromosome"/>
</dbReference>
<dbReference type="KEGG" id="hbh:E4T21_01430"/>
<feature type="region of interest" description="Disordered" evidence="2">
    <location>
        <begin position="1"/>
        <end position="33"/>
    </location>
</feature>
<dbReference type="InterPro" id="IPR029058">
    <property type="entry name" value="AB_hydrolase_fold"/>
</dbReference>
<keyword evidence="1 4" id="KW-0378">Hydrolase</keyword>
<dbReference type="PANTHER" id="PTHR22946:SF9">
    <property type="entry name" value="POLYKETIDE TRANSFERASE AF380"/>
    <property type="match status" value="1"/>
</dbReference>
<feature type="domain" description="Serine aminopeptidase S33" evidence="3">
    <location>
        <begin position="72"/>
        <end position="311"/>
    </location>
</feature>
<dbReference type="SUPFAM" id="SSF53474">
    <property type="entry name" value="alpha/beta-Hydrolases"/>
    <property type="match status" value="1"/>
</dbReference>
<evidence type="ECO:0000313" key="5">
    <source>
        <dbReference type="Proteomes" id="UP000324285"/>
    </source>
</evidence>
<dbReference type="RefSeq" id="WP_149282871.1">
    <property type="nucleotide sequence ID" value="NZ_CP038437.2"/>
</dbReference>
<accession>A0A5C1NDQ3</accession>
<dbReference type="InterPro" id="IPR050261">
    <property type="entry name" value="FrsA_esterase"/>
</dbReference>
<evidence type="ECO:0000256" key="2">
    <source>
        <dbReference type="SAM" id="MobiDB-lite"/>
    </source>
</evidence>
<proteinExistence type="predicted"/>
<feature type="compositionally biased region" description="Basic and acidic residues" evidence="2">
    <location>
        <begin position="1"/>
        <end position="14"/>
    </location>
</feature>
<dbReference type="EMBL" id="CP038437">
    <property type="protein sequence ID" value="QEM80365.1"/>
    <property type="molecule type" value="Genomic_DNA"/>
</dbReference>
<evidence type="ECO:0000256" key="1">
    <source>
        <dbReference type="ARBA" id="ARBA00022801"/>
    </source>
</evidence>
<organism evidence="4 5">
    <name type="scientific">Halomonas binhaiensis</name>
    <dbReference type="NCBI Taxonomy" id="2562282"/>
    <lineage>
        <taxon>Bacteria</taxon>
        <taxon>Pseudomonadati</taxon>
        <taxon>Pseudomonadota</taxon>
        <taxon>Gammaproteobacteria</taxon>
        <taxon>Oceanospirillales</taxon>
        <taxon>Halomonadaceae</taxon>
        <taxon>Halomonas</taxon>
    </lineage>
</organism>
<dbReference type="OrthoDB" id="9805123at2"/>
<dbReference type="GO" id="GO:0052689">
    <property type="term" value="F:carboxylic ester hydrolase activity"/>
    <property type="evidence" value="ECO:0007669"/>
    <property type="project" value="UniProtKB-ARBA"/>
</dbReference>
<reference evidence="4" key="1">
    <citation type="submission" date="2021-02" db="EMBL/GenBank/DDBJ databases">
        <title>Strain Y2R2, a novel species of the genus Halomonas.</title>
        <authorList>
            <person name="Huang H."/>
        </authorList>
    </citation>
    <scope>NUCLEOTIDE SEQUENCE</scope>
    <source>
        <strain evidence="4">Y2R2</strain>
    </source>
</reference>
<evidence type="ECO:0000313" key="4">
    <source>
        <dbReference type="EMBL" id="QEM80365.1"/>
    </source>
</evidence>
<protein>
    <submittedName>
        <fullName evidence="4">Alpha/beta fold hydrolase</fullName>
    </submittedName>
</protein>
<dbReference type="Pfam" id="PF12146">
    <property type="entry name" value="Hydrolase_4"/>
    <property type="match status" value="1"/>
</dbReference>
<name>A0A5C1NDQ3_9GAMM</name>
<sequence length="351" mass="37602">MHLSKRHEQGHSHTSETVGHSAGDSDDGTQLPLPQGAVEIAFSSAGTTCRGWHFPPAGFAPQEDAIDSSALATLVMAPGLGGIIDGGLPGYATRLSQAGYRVVGFDYRYFGRSNGKPRQLLTIRDQLKDWAAAIAFAQHLSPASPLVLWGTSFSSAHVMTLAAEHHDVAAVIAQNPMLDGMASVWAKSKHDGPGSILKLSQVAIEDWLRGRVGMQPRYIPIAAEPGQLAALDTDDALEGITALAPETFDNRMSARVLLTLGLYRPIRGVHRIRCPVLLQLCLRDTVTPIAPGYRAATRLGNRATLCTYDAGHFDIYEGNLLDAVVSDQIAFLDRVLTQATPPTSAEQPPAE</sequence>
<evidence type="ECO:0000259" key="3">
    <source>
        <dbReference type="Pfam" id="PF12146"/>
    </source>
</evidence>
<gene>
    <name evidence="4" type="ORF">E4T21_01430</name>
</gene>
<dbReference type="AlphaFoldDB" id="A0A5C1NDQ3"/>
<keyword evidence="5" id="KW-1185">Reference proteome</keyword>
<dbReference type="PANTHER" id="PTHR22946">
    <property type="entry name" value="DIENELACTONE HYDROLASE DOMAIN-CONTAINING PROTEIN-RELATED"/>
    <property type="match status" value="1"/>
</dbReference>